<dbReference type="InterPro" id="IPR006224">
    <property type="entry name" value="PsdUridine_synth_RluA-like_CS"/>
</dbReference>
<feature type="domain" description="Pseudouridine synthase RsuA/RluA-like" evidence="3">
    <location>
        <begin position="14"/>
        <end position="169"/>
    </location>
</feature>
<dbReference type="Pfam" id="PF00849">
    <property type="entry name" value="PseudoU_synth_2"/>
    <property type="match status" value="1"/>
</dbReference>
<dbReference type="GO" id="GO:0003723">
    <property type="term" value="F:RNA binding"/>
    <property type="evidence" value="ECO:0007669"/>
    <property type="project" value="InterPro"/>
</dbReference>
<evidence type="ECO:0000256" key="2">
    <source>
        <dbReference type="ARBA" id="ARBA00023235"/>
    </source>
</evidence>
<sequence length="218" mass="24235">MTDFPPTILHEDNHLLALLKPAGVLTMGDDTGDETMVDVAREYLRVKYNKPGNVFVGVVHRLDRPVSGVLLFARTSKAAARLSDQFRRGAIKKLYHASVEGSPANDSGTLVDWLLKDKQENLVACVSEDTPKAQKSVLNYRVITRDPSRTSLEIEPLTGRSHQIRVQLSEAGMPIIGDVKYGSRVRKGGRILLHAKSLEFEHPTKKERMRIEAPADEA</sequence>
<dbReference type="PANTHER" id="PTHR21600">
    <property type="entry name" value="MITOCHONDRIAL RNA PSEUDOURIDINE SYNTHASE"/>
    <property type="match status" value="1"/>
</dbReference>
<dbReference type="RefSeq" id="WP_077024928.1">
    <property type="nucleotide sequence ID" value="NZ_CP017641.1"/>
</dbReference>
<dbReference type="SUPFAM" id="SSF55120">
    <property type="entry name" value="Pseudouridine synthase"/>
    <property type="match status" value="1"/>
</dbReference>
<dbReference type="AlphaFoldDB" id="A0A1P8WHE8"/>
<dbReference type="Gene3D" id="3.30.2350.10">
    <property type="entry name" value="Pseudouridine synthase"/>
    <property type="match status" value="1"/>
</dbReference>
<dbReference type="EMBL" id="CP017641">
    <property type="protein sequence ID" value="APZ93470.1"/>
    <property type="molecule type" value="Genomic_DNA"/>
</dbReference>
<dbReference type="Proteomes" id="UP000187735">
    <property type="component" value="Chromosome"/>
</dbReference>
<name>A0A1P8WHE8_9PLAN</name>
<reference evidence="4 5" key="1">
    <citation type="journal article" date="2016" name="Front. Microbiol.">
        <title>Fuerstia marisgermanicae gen. nov., sp. nov., an Unusual Member of the Phylum Planctomycetes from the German Wadden Sea.</title>
        <authorList>
            <person name="Kohn T."/>
            <person name="Heuer A."/>
            <person name="Jogler M."/>
            <person name="Vollmers J."/>
            <person name="Boedeker C."/>
            <person name="Bunk B."/>
            <person name="Rast P."/>
            <person name="Borchert D."/>
            <person name="Glockner I."/>
            <person name="Freese H.M."/>
            <person name="Klenk H.P."/>
            <person name="Overmann J."/>
            <person name="Kaster A.K."/>
            <person name="Rohde M."/>
            <person name="Wiegand S."/>
            <person name="Jogler C."/>
        </authorList>
    </citation>
    <scope>NUCLEOTIDE SEQUENCE [LARGE SCALE GENOMIC DNA]</scope>
    <source>
        <strain evidence="4 5">NH11</strain>
    </source>
</reference>
<protein>
    <submittedName>
        <fullName evidence="4">Ribosomal large subunit pseudouridine synthase C</fullName>
        <ecNumber evidence="4">5.4.99.24</ecNumber>
    </submittedName>
</protein>
<dbReference type="GO" id="GO:0006396">
    <property type="term" value="P:RNA processing"/>
    <property type="evidence" value="ECO:0007669"/>
    <property type="project" value="UniProtKB-ARBA"/>
</dbReference>
<evidence type="ECO:0000313" key="5">
    <source>
        <dbReference type="Proteomes" id="UP000187735"/>
    </source>
</evidence>
<dbReference type="InterPro" id="IPR020103">
    <property type="entry name" value="PsdUridine_synth_cat_dom_sf"/>
</dbReference>
<evidence type="ECO:0000256" key="1">
    <source>
        <dbReference type="ARBA" id="ARBA00010876"/>
    </source>
</evidence>
<dbReference type="CDD" id="cd02869">
    <property type="entry name" value="PseudoU_synth_RluA_like"/>
    <property type="match status" value="1"/>
</dbReference>
<dbReference type="GO" id="GO:0160141">
    <property type="term" value="F:23S rRNA pseudouridine(955/2504/2580) synthase activity"/>
    <property type="evidence" value="ECO:0007669"/>
    <property type="project" value="UniProtKB-EC"/>
</dbReference>
<dbReference type="InterPro" id="IPR006145">
    <property type="entry name" value="PsdUridine_synth_RsuA/RluA"/>
</dbReference>
<proteinExistence type="inferred from homology"/>
<dbReference type="GO" id="GO:0001522">
    <property type="term" value="P:pseudouridine synthesis"/>
    <property type="evidence" value="ECO:0007669"/>
    <property type="project" value="InterPro"/>
</dbReference>
<dbReference type="STRING" id="1891926.Fuma_03088"/>
<dbReference type="PROSITE" id="PS01129">
    <property type="entry name" value="PSI_RLU"/>
    <property type="match status" value="1"/>
</dbReference>
<keyword evidence="5" id="KW-1185">Reference proteome</keyword>
<dbReference type="OrthoDB" id="9784108at2"/>
<dbReference type="PANTHER" id="PTHR21600:SF83">
    <property type="entry name" value="PSEUDOURIDYLATE SYNTHASE RPUSD4, MITOCHONDRIAL"/>
    <property type="match status" value="1"/>
</dbReference>
<dbReference type="InterPro" id="IPR050188">
    <property type="entry name" value="RluA_PseudoU_synthase"/>
</dbReference>
<accession>A0A1P8WHE8</accession>
<keyword evidence="2 4" id="KW-0413">Isomerase</keyword>
<comment type="similarity">
    <text evidence="1">Belongs to the pseudouridine synthase RluA family.</text>
</comment>
<dbReference type="KEGG" id="fmr:Fuma_03088"/>
<evidence type="ECO:0000259" key="3">
    <source>
        <dbReference type="Pfam" id="PF00849"/>
    </source>
</evidence>
<evidence type="ECO:0000313" key="4">
    <source>
        <dbReference type="EMBL" id="APZ93470.1"/>
    </source>
</evidence>
<organism evidence="4 5">
    <name type="scientific">Fuerstiella marisgermanici</name>
    <dbReference type="NCBI Taxonomy" id="1891926"/>
    <lineage>
        <taxon>Bacteria</taxon>
        <taxon>Pseudomonadati</taxon>
        <taxon>Planctomycetota</taxon>
        <taxon>Planctomycetia</taxon>
        <taxon>Planctomycetales</taxon>
        <taxon>Planctomycetaceae</taxon>
        <taxon>Fuerstiella</taxon>
    </lineage>
</organism>
<dbReference type="EC" id="5.4.99.24" evidence="4"/>
<gene>
    <name evidence="4" type="primary">rluC_1</name>
    <name evidence="4" type="ORF">Fuma_03088</name>
</gene>